<dbReference type="CDD" id="cd03443">
    <property type="entry name" value="PaaI_thioesterase"/>
    <property type="match status" value="1"/>
</dbReference>
<reference evidence="4 6" key="2">
    <citation type="submission" date="2014-08" db="EMBL/GenBank/DDBJ databases">
        <title>Porphyromonas gulae strain:COT-052_OH3439 Genome sequencing.</title>
        <authorList>
            <person name="Wallis C."/>
            <person name="Deusch O."/>
            <person name="O'Flynn C."/>
            <person name="Davis I."/>
            <person name="Jospin G."/>
            <person name="Darling A.E."/>
            <person name="Coil D.A."/>
            <person name="Alexiev A."/>
            <person name="Horsfall A."/>
            <person name="Kirkwood N."/>
            <person name="Harris S."/>
            <person name="Eisen J.A."/>
        </authorList>
    </citation>
    <scope>NUCLEOTIDE SEQUENCE [LARGE SCALE GENOMIC DNA]</scope>
    <source>
        <strain evidence="6">COT-052 OH3439</strain>
        <strain evidence="4">COT-052_OH3439</strain>
    </source>
</reference>
<sequence>MKYKIIVIDVFNTLLNNKYELTEENRNALLYIQKELGIRVVLTSGRTATALKPLAEELNLREYSGYLIPYHGGQIVNCRSGKVIASHRMATSFVDVLDARARAEGVTLLAFGRDSIFSTDPTDPLAVKESDICGQPLVSKHPRSSEVIKCSFVGEAEKIAELEVVMRRDYGDKLNIFRSSETLLECLPSEVQKIKAISDLLDKLDLSRDELVSVGDSYCDVEMIQLAGLGVAVANAREAVKACADYITTSNEENGVAHLVDKYIRHEYEAVPFSVEDVNSIVPGTLMESLGIRCTKIARGYVEATMPVDIRTRQPMGILHGGASLAFAETLAGFGSVALCNPGEIQVGLQVSGNHVSSALEGDVLRGEASIMHQGRSTHVWSINIYSTKSGKLICTCRVLNSILKQR</sequence>
<dbReference type="OrthoDB" id="9798208at2"/>
<dbReference type="EMBL" id="JRAI01000015">
    <property type="protein sequence ID" value="KGN87300.1"/>
    <property type="molecule type" value="Genomic_DNA"/>
</dbReference>
<dbReference type="InterPro" id="IPR006683">
    <property type="entry name" value="Thioestr_dom"/>
</dbReference>
<dbReference type="CDD" id="cd07516">
    <property type="entry name" value="HAD_Pase"/>
    <property type="match status" value="1"/>
</dbReference>
<dbReference type="InterPro" id="IPR036412">
    <property type="entry name" value="HAD-like_sf"/>
</dbReference>
<evidence type="ECO:0000259" key="2">
    <source>
        <dbReference type="Pfam" id="PF03061"/>
    </source>
</evidence>
<dbReference type="PANTHER" id="PTHR10000:SF8">
    <property type="entry name" value="HAD SUPERFAMILY HYDROLASE-LIKE, TYPE 3"/>
    <property type="match status" value="1"/>
</dbReference>
<dbReference type="Proteomes" id="UP000030130">
    <property type="component" value="Unassembled WGS sequence"/>
</dbReference>
<feature type="domain" description="Thioesterase" evidence="2">
    <location>
        <begin position="316"/>
        <end position="391"/>
    </location>
</feature>
<accession>A0A0A2EDW9</accession>
<dbReference type="InterPro" id="IPR023214">
    <property type="entry name" value="HAD_sf"/>
</dbReference>
<evidence type="ECO:0000313" key="5">
    <source>
        <dbReference type="Proteomes" id="UP000030130"/>
    </source>
</evidence>
<gene>
    <name evidence="3" type="ORF">HR08_02560</name>
    <name evidence="4" type="ORF">HR15_03130</name>
</gene>
<dbReference type="NCBIfam" id="TIGR00369">
    <property type="entry name" value="unchar_dom_1"/>
    <property type="match status" value="1"/>
</dbReference>
<protein>
    <submittedName>
        <fullName evidence="4">Haloacid dehalogenase</fullName>
    </submittedName>
</protein>
<dbReference type="STRING" id="111105.HR09_00025"/>
<dbReference type="GO" id="GO:0005829">
    <property type="term" value="C:cytosol"/>
    <property type="evidence" value="ECO:0007669"/>
    <property type="project" value="TreeGrafter"/>
</dbReference>
<dbReference type="RefSeq" id="WP_039420275.1">
    <property type="nucleotide sequence ID" value="NZ_JASBZW010000005.1"/>
</dbReference>
<dbReference type="InterPro" id="IPR003736">
    <property type="entry name" value="PAAI_dom"/>
</dbReference>
<dbReference type="GO" id="GO:0016791">
    <property type="term" value="F:phosphatase activity"/>
    <property type="evidence" value="ECO:0007669"/>
    <property type="project" value="UniProtKB-ARBA"/>
</dbReference>
<evidence type="ECO:0000313" key="6">
    <source>
        <dbReference type="Proteomes" id="UP000030146"/>
    </source>
</evidence>
<dbReference type="Gene3D" id="3.30.1240.10">
    <property type="match status" value="1"/>
</dbReference>
<dbReference type="AlphaFoldDB" id="A0A0A2EDW9"/>
<dbReference type="eggNOG" id="COG2050">
    <property type="taxonomic scope" value="Bacteria"/>
</dbReference>
<dbReference type="Pfam" id="PF08282">
    <property type="entry name" value="Hydrolase_3"/>
    <property type="match status" value="1"/>
</dbReference>
<dbReference type="Gene3D" id="3.10.129.10">
    <property type="entry name" value="Hotdog Thioesterase"/>
    <property type="match status" value="1"/>
</dbReference>
<dbReference type="SUPFAM" id="SSF56784">
    <property type="entry name" value="HAD-like"/>
    <property type="match status" value="1"/>
</dbReference>
<evidence type="ECO:0000256" key="1">
    <source>
        <dbReference type="ARBA" id="ARBA00022801"/>
    </source>
</evidence>
<dbReference type="PATRIC" id="fig|111105.18.peg.2190"/>
<dbReference type="InterPro" id="IPR000150">
    <property type="entry name" value="Cof"/>
</dbReference>
<dbReference type="InterPro" id="IPR006379">
    <property type="entry name" value="HAD-SF_hydro_IIB"/>
</dbReference>
<dbReference type="InterPro" id="IPR029069">
    <property type="entry name" value="HotDog_dom_sf"/>
</dbReference>
<reference evidence="3 5" key="1">
    <citation type="submission" date="2014-08" db="EMBL/GenBank/DDBJ databases">
        <title>Porphyromonas gulae strain:COT-052_OH1451 Genome sequencing.</title>
        <authorList>
            <person name="Wallis C."/>
            <person name="Deusch O."/>
            <person name="O'Flynn C."/>
            <person name="Davis I."/>
            <person name="Jospin G."/>
            <person name="Darling A.E."/>
            <person name="Coil D.A."/>
            <person name="Alexiev A."/>
            <person name="Horsfall A."/>
            <person name="Kirkwood N."/>
            <person name="Harris S."/>
            <person name="Eisen J.A."/>
        </authorList>
    </citation>
    <scope>NUCLEOTIDE SEQUENCE [LARGE SCALE GENOMIC DNA]</scope>
    <source>
        <strain evidence="5">COT-052 OH1451</strain>
        <strain evidence="3">COT-052_OH1451</strain>
    </source>
</reference>
<organism evidence="4 6">
    <name type="scientific">Porphyromonas gulae</name>
    <dbReference type="NCBI Taxonomy" id="111105"/>
    <lineage>
        <taxon>Bacteria</taxon>
        <taxon>Pseudomonadati</taxon>
        <taxon>Bacteroidota</taxon>
        <taxon>Bacteroidia</taxon>
        <taxon>Bacteroidales</taxon>
        <taxon>Porphyromonadaceae</taxon>
        <taxon>Porphyromonas</taxon>
    </lineage>
</organism>
<dbReference type="NCBIfam" id="TIGR01484">
    <property type="entry name" value="HAD-SF-IIB"/>
    <property type="match status" value="1"/>
</dbReference>
<evidence type="ECO:0000313" key="3">
    <source>
        <dbReference type="EMBL" id="KGN87300.1"/>
    </source>
</evidence>
<evidence type="ECO:0000313" key="4">
    <source>
        <dbReference type="EMBL" id="KGN91213.1"/>
    </source>
</evidence>
<name>A0A0A2EDW9_9PORP</name>
<dbReference type="Proteomes" id="UP000030146">
    <property type="component" value="Unassembled WGS sequence"/>
</dbReference>
<keyword evidence="1" id="KW-0378">Hydrolase</keyword>
<dbReference type="PANTHER" id="PTHR10000">
    <property type="entry name" value="PHOSPHOSERINE PHOSPHATASE"/>
    <property type="match status" value="1"/>
</dbReference>
<dbReference type="EMBL" id="JRAK01000050">
    <property type="protein sequence ID" value="KGN91213.1"/>
    <property type="molecule type" value="Genomic_DNA"/>
</dbReference>
<dbReference type="NCBIfam" id="TIGR00099">
    <property type="entry name" value="Cof-subfamily"/>
    <property type="match status" value="1"/>
</dbReference>
<dbReference type="GO" id="GO:0000287">
    <property type="term" value="F:magnesium ion binding"/>
    <property type="evidence" value="ECO:0007669"/>
    <property type="project" value="TreeGrafter"/>
</dbReference>
<keyword evidence="6" id="KW-1185">Reference proteome</keyword>
<comment type="caution">
    <text evidence="4">The sequence shown here is derived from an EMBL/GenBank/DDBJ whole genome shotgun (WGS) entry which is preliminary data.</text>
</comment>
<dbReference type="Gene3D" id="3.40.50.1000">
    <property type="entry name" value="HAD superfamily/HAD-like"/>
    <property type="match status" value="1"/>
</dbReference>
<dbReference type="GO" id="GO:0016289">
    <property type="term" value="F:acyl-CoA hydrolase activity"/>
    <property type="evidence" value="ECO:0007669"/>
    <property type="project" value="UniProtKB-ARBA"/>
</dbReference>
<dbReference type="SUPFAM" id="SSF54637">
    <property type="entry name" value="Thioesterase/thiol ester dehydrase-isomerase"/>
    <property type="match status" value="1"/>
</dbReference>
<proteinExistence type="predicted"/>
<dbReference type="Pfam" id="PF03061">
    <property type="entry name" value="4HBT"/>
    <property type="match status" value="1"/>
</dbReference>
<dbReference type="eggNOG" id="COG0561">
    <property type="taxonomic scope" value="Bacteria"/>
</dbReference>